<evidence type="ECO:0000313" key="2">
    <source>
        <dbReference type="EMBL" id="MBW7571963.1"/>
    </source>
</evidence>
<accession>A0ABS7DKX9</accession>
<protein>
    <submittedName>
        <fullName evidence="2">PRD domain-containing protein</fullName>
    </submittedName>
</protein>
<dbReference type="InterPro" id="IPR011608">
    <property type="entry name" value="PRD"/>
</dbReference>
<evidence type="ECO:0000259" key="1">
    <source>
        <dbReference type="PROSITE" id="PS51372"/>
    </source>
</evidence>
<keyword evidence="3" id="KW-1185">Reference proteome</keyword>
<reference evidence="2 3" key="1">
    <citation type="submission" date="2021-03" db="EMBL/GenBank/DDBJ databases">
        <title>Caproiciproducens sp. nov. isolated from feces of cow.</title>
        <authorList>
            <person name="Choi J.-Y."/>
        </authorList>
    </citation>
    <scope>NUCLEOTIDE SEQUENCE [LARGE SCALE GENOMIC DNA]</scope>
    <source>
        <strain evidence="2 3">AGMB10547</strain>
    </source>
</reference>
<sequence length="123" mass="14317">MQSWNTLLNDGELDISVKNEFIRCYQEAKEKLKSYGIVMDEEADFMFANHILALLKRVKARSFVEDMEEEDFEQVPKDVYDMAEDIVKGLFEKEHLPINQTEVFLVATHIEITIQKTKGGTEQ</sequence>
<dbReference type="Proteomes" id="UP000719942">
    <property type="component" value="Unassembled WGS sequence"/>
</dbReference>
<organism evidence="2 3">
    <name type="scientific">Caproiciproducens faecalis</name>
    <dbReference type="NCBI Taxonomy" id="2820301"/>
    <lineage>
        <taxon>Bacteria</taxon>
        <taxon>Bacillati</taxon>
        <taxon>Bacillota</taxon>
        <taxon>Clostridia</taxon>
        <taxon>Eubacteriales</taxon>
        <taxon>Acutalibacteraceae</taxon>
        <taxon>Caproiciproducens</taxon>
    </lineage>
</organism>
<comment type="caution">
    <text evidence="2">The sequence shown here is derived from an EMBL/GenBank/DDBJ whole genome shotgun (WGS) entry which is preliminary data.</text>
</comment>
<dbReference type="InterPro" id="IPR036634">
    <property type="entry name" value="PRD_sf"/>
</dbReference>
<name>A0ABS7DKX9_9FIRM</name>
<dbReference type="Pfam" id="PF00874">
    <property type="entry name" value="PRD"/>
    <property type="match status" value="1"/>
</dbReference>
<feature type="domain" description="PRD" evidence="1">
    <location>
        <begin position="12"/>
        <end position="120"/>
    </location>
</feature>
<dbReference type="RefSeq" id="WP_219964332.1">
    <property type="nucleotide sequence ID" value="NZ_JAGFNZ010000001.1"/>
</dbReference>
<evidence type="ECO:0000313" key="3">
    <source>
        <dbReference type="Proteomes" id="UP000719942"/>
    </source>
</evidence>
<dbReference type="EMBL" id="JAGFNZ010000001">
    <property type="protein sequence ID" value="MBW7571963.1"/>
    <property type="molecule type" value="Genomic_DNA"/>
</dbReference>
<gene>
    <name evidence="2" type="ORF">J5W02_03985</name>
</gene>
<dbReference type="PROSITE" id="PS51372">
    <property type="entry name" value="PRD_2"/>
    <property type="match status" value="1"/>
</dbReference>
<proteinExistence type="predicted"/>
<dbReference type="SUPFAM" id="SSF63520">
    <property type="entry name" value="PTS-regulatory domain, PRD"/>
    <property type="match status" value="1"/>
</dbReference>
<dbReference type="Gene3D" id="1.10.1790.10">
    <property type="entry name" value="PRD domain"/>
    <property type="match status" value="1"/>
</dbReference>